<feature type="compositionally biased region" description="Low complexity" evidence="8">
    <location>
        <begin position="41"/>
        <end position="62"/>
    </location>
</feature>
<feature type="compositionally biased region" description="Low complexity" evidence="8">
    <location>
        <begin position="353"/>
        <end position="368"/>
    </location>
</feature>
<dbReference type="PANTHER" id="PTHR13035">
    <property type="entry name" value="PROTEIN N-TERMINAL GLUTAMINE AMIDOHYDROLASE"/>
    <property type="match status" value="1"/>
</dbReference>
<evidence type="ECO:0000256" key="1">
    <source>
        <dbReference type="ARBA" id="ARBA00008985"/>
    </source>
</evidence>
<feature type="region of interest" description="Disordered" evidence="8">
    <location>
        <begin position="857"/>
        <end position="944"/>
    </location>
</feature>
<feature type="compositionally biased region" description="Polar residues" evidence="8">
    <location>
        <begin position="963"/>
        <end position="976"/>
    </location>
</feature>
<feature type="region of interest" description="Disordered" evidence="8">
    <location>
        <begin position="15"/>
        <end position="474"/>
    </location>
</feature>
<evidence type="ECO:0000256" key="7">
    <source>
        <dbReference type="ARBA" id="ARBA00048768"/>
    </source>
</evidence>
<feature type="compositionally biased region" description="Low complexity" evidence="8">
    <location>
        <begin position="218"/>
        <end position="243"/>
    </location>
</feature>
<gene>
    <name evidence="11" type="ORF">A4X03_0g5880</name>
    <name evidence="10" type="ORF">JKIAZH3_G1109</name>
</gene>
<evidence type="ECO:0000259" key="9">
    <source>
        <dbReference type="Pfam" id="PF09764"/>
    </source>
</evidence>
<dbReference type="InterPro" id="IPR023128">
    <property type="entry name" value="Prot_N_Gln_amidohydro_ab_roll"/>
</dbReference>
<keyword evidence="13" id="KW-1185">Reference proteome</keyword>
<comment type="similarity">
    <text evidence="1">Belongs to the NTAQ1 family.</text>
</comment>
<dbReference type="PANTHER" id="PTHR13035:SF0">
    <property type="entry name" value="PROTEIN N-TERMINAL GLUTAMINE AMIDOHYDROLASE"/>
    <property type="match status" value="1"/>
</dbReference>
<protein>
    <recommendedName>
        <fullName evidence="4">Protein N-terminal glutamine amidohydrolase</fullName>
        <ecNumber evidence="3">3.5.1.122</ecNumber>
    </recommendedName>
    <alternativeName>
        <fullName evidence="6">Protein NH2-terminal glutamine deamidase</fullName>
    </alternativeName>
</protein>
<comment type="subunit">
    <text evidence="2">Monomer.</text>
</comment>
<dbReference type="Pfam" id="PF09764">
    <property type="entry name" value="Nt_Gln_amidase"/>
    <property type="match status" value="2"/>
</dbReference>
<feature type="compositionally biased region" description="Low complexity" evidence="8">
    <location>
        <begin position="183"/>
        <end position="209"/>
    </location>
</feature>
<feature type="compositionally biased region" description="Polar residues" evidence="8">
    <location>
        <begin position="1110"/>
        <end position="1124"/>
    </location>
</feature>
<sequence length="1193" mass="124204">MALKHSSSFASLKARFRSKSSAGGPKDGDDRDDNLAPADASYSSAKSLPSSPSSGLMRRPSLFRSKNSSSSGGGGGSPGSVTSSSSAGADATGSRLSRWADAPPLPIRSPSKKKPESFPLGYVPPAPLQASSTGSQAISTSPFQTPTSKAGMTAAEQGARLRQRDSRQSASASEPLRSGRPMSSPVQTPQKPQQQQQLSKSQLLPGQQQTPPPNITLSRAPPSSASQAIAASQQQQRQQISRSLSYKGPPPAASSDSANTPARTTLKRVVSITPGKESWAQAQAREQREREESKEYRYRPPPSVSSYHGHASKEPPAEPVYAGYGSGSIHTGPVPARSLSQSTRASHTGGATSAPSSPSPRRAVASESLHQTAQLTRTGSNSQFQRASIASKALAAERSRSIHAPGQTVHAPVQPAQMRPADSTAAQPQSKPQLPRSVSMGSPSHLPNGVVQALSSPVSLPSSSPNASPGPSMSTIFNAPAPPFPRAPVAQLYASCYCEENAYRLAQSLLCRPPFGMDRSRDPATANANAGVIDPKERERESMYRHMGLRWVVHVVFASNEGQNVALFAQRAGAEAGRGDGLVIWDYHVFVAVTAFLPTGNANTASVPAFAAATQNSYQPASRSLLIDSDELAGSSNAYVSKTWIYDYDSSLAYPPEYTVPGATAANSSTVRNGDGPDGLPPPTPVPFDMYALATLRLNLFANAGGASEDAKAATSGPKLPDRLRPKFRIVPAQKFLDHFASDRRHMRAKRSGDAMQAPAQARRGTIPASPANGVASASIGNSGEGAEDGPTKAEDLWTKPPPPWEAIMGKSARVRQERNNLFERYVSMAGAASRETNSVYGVVVDAEEFVKGRWTGTVPAVPGNVRHSQSPSPSGMAPSQPVRMPSNASQASRSSSQPLGPGHAGRPTSASPPSSYRGPPRIAQQSPYSYQGSSNGLSHPHVQTQPLVSPVHTAVRQAPQGQYVQSPASMTSPLPTSRLPDQASGSGQRTWSGGAPPAVPNGPGYAPDPRDSAYRQSMPNGTPNTHGYALPSAHHQQQHQQQQQQHAGSGGAQGSGAAGVGANGTARRGGRVESPYFAAFLQASAEARAQTLPSPSQTPSSSTPSSPQGLQRNPSSYGSQSPPYANGPMPMTMGAGSMSLLMSTTAAAAAHHAAASPPSSAGARAGMGVNSRPGGPPGVGYSAAFMRGQATA</sequence>
<evidence type="ECO:0000313" key="11">
    <source>
        <dbReference type="EMBL" id="KAE8253500.1"/>
    </source>
</evidence>
<dbReference type="GO" id="GO:0008418">
    <property type="term" value="F:protein-N-terminal asparagine amidohydrolase activity"/>
    <property type="evidence" value="ECO:0007669"/>
    <property type="project" value="InterPro"/>
</dbReference>
<feature type="compositionally biased region" description="Polar residues" evidence="8">
    <location>
        <begin position="254"/>
        <end position="263"/>
    </location>
</feature>
<dbReference type="EC" id="3.5.1.122" evidence="3"/>
<evidence type="ECO:0000256" key="3">
    <source>
        <dbReference type="ARBA" id="ARBA00012718"/>
    </source>
</evidence>
<feature type="region of interest" description="Disordered" evidence="8">
    <location>
        <begin position="1088"/>
        <end position="1131"/>
    </location>
</feature>
<feature type="compositionally biased region" description="Polar residues" evidence="8">
    <location>
        <begin position="129"/>
        <end position="150"/>
    </location>
</feature>
<dbReference type="Proteomes" id="UP000836402">
    <property type="component" value="Unassembled WGS sequence"/>
</dbReference>
<evidence type="ECO:0000313" key="12">
    <source>
        <dbReference type="Proteomes" id="UP000077671"/>
    </source>
</evidence>
<dbReference type="InterPro" id="IPR039733">
    <property type="entry name" value="NTAQ1"/>
</dbReference>
<feature type="region of interest" description="Disordered" evidence="8">
    <location>
        <begin position="748"/>
        <end position="807"/>
    </location>
</feature>
<feature type="compositionally biased region" description="Low complexity" evidence="8">
    <location>
        <begin position="79"/>
        <end position="94"/>
    </location>
</feature>
<feature type="domain" description="Protein N-terminal glutamine amidohydrolase alpha beta roll" evidence="9">
    <location>
        <begin position="718"/>
        <end position="758"/>
    </location>
</feature>
<name>A0A177U8H2_9BASI</name>
<organism evidence="11 12">
    <name type="scientific">Tilletia caries</name>
    <name type="common">wheat bunt fungus</name>
    <dbReference type="NCBI Taxonomy" id="13290"/>
    <lineage>
        <taxon>Eukaryota</taxon>
        <taxon>Fungi</taxon>
        <taxon>Dikarya</taxon>
        <taxon>Basidiomycota</taxon>
        <taxon>Ustilaginomycotina</taxon>
        <taxon>Exobasidiomycetes</taxon>
        <taxon>Tilletiales</taxon>
        <taxon>Tilletiaceae</taxon>
        <taxon>Tilletia</taxon>
    </lineage>
</organism>
<dbReference type="InterPro" id="IPR037132">
    <property type="entry name" value="N_Gln_amidohydro_ab_roll_sf"/>
</dbReference>
<dbReference type="GO" id="GO:0070773">
    <property type="term" value="F:protein-N-terminal glutamine amidohydrolase activity"/>
    <property type="evidence" value="ECO:0007669"/>
    <property type="project" value="UniProtKB-EC"/>
</dbReference>
<proteinExistence type="inferred from homology"/>
<dbReference type="GO" id="GO:0005634">
    <property type="term" value="C:nucleus"/>
    <property type="evidence" value="ECO:0007669"/>
    <property type="project" value="TreeGrafter"/>
</dbReference>
<evidence type="ECO:0000256" key="4">
    <source>
        <dbReference type="ARBA" id="ARBA00021247"/>
    </source>
</evidence>
<feature type="compositionally biased region" description="Polar residues" evidence="8">
    <location>
        <begin position="1015"/>
        <end position="1026"/>
    </location>
</feature>
<dbReference type="Gene3D" id="3.10.620.10">
    <property type="entry name" value="Protein N-terminal glutamine amidohydrolase, alpha beta roll"/>
    <property type="match status" value="1"/>
</dbReference>
<evidence type="ECO:0000256" key="8">
    <source>
        <dbReference type="SAM" id="MobiDB-lite"/>
    </source>
</evidence>
<feature type="compositionally biased region" description="Basic and acidic residues" evidence="8">
    <location>
        <begin position="285"/>
        <end position="298"/>
    </location>
</feature>
<reference evidence="11" key="2">
    <citation type="journal article" date="2019" name="IMA Fungus">
        <title>Genome sequencing and comparison of five Tilletia species to identify candidate genes for the detection of regulated species infecting wheat.</title>
        <authorList>
            <person name="Nguyen H.D.T."/>
            <person name="Sultana T."/>
            <person name="Kesanakurti P."/>
            <person name="Hambleton S."/>
        </authorList>
    </citation>
    <scope>NUCLEOTIDE SEQUENCE</scope>
    <source>
        <strain evidence="11">DAOMC 238032</strain>
    </source>
</reference>
<evidence type="ECO:0000256" key="5">
    <source>
        <dbReference type="ARBA" id="ARBA00022801"/>
    </source>
</evidence>
<feature type="compositionally biased region" description="Polar residues" evidence="8">
    <location>
        <begin position="338"/>
        <end position="351"/>
    </location>
</feature>
<feature type="compositionally biased region" description="Low complexity" evidence="8">
    <location>
        <begin position="887"/>
        <end position="898"/>
    </location>
</feature>
<feature type="compositionally biased region" description="Low complexity" evidence="8">
    <location>
        <begin position="994"/>
        <end position="1008"/>
    </location>
</feature>
<evidence type="ECO:0000313" key="10">
    <source>
        <dbReference type="EMBL" id="CAD6900006.1"/>
    </source>
</evidence>
<evidence type="ECO:0000313" key="13">
    <source>
        <dbReference type="Proteomes" id="UP000836402"/>
    </source>
</evidence>
<evidence type="ECO:0000256" key="6">
    <source>
        <dbReference type="ARBA" id="ARBA00029677"/>
    </source>
</evidence>
<comment type="catalytic activity">
    <reaction evidence="7">
        <text>N-terminal L-glutaminyl-[protein] + H2O = N-terminal L-glutamyl-[protein] + NH4(+)</text>
        <dbReference type="Rhea" id="RHEA:50680"/>
        <dbReference type="Rhea" id="RHEA-COMP:12668"/>
        <dbReference type="Rhea" id="RHEA-COMP:12777"/>
        <dbReference type="ChEBI" id="CHEBI:15377"/>
        <dbReference type="ChEBI" id="CHEBI:28938"/>
        <dbReference type="ChEBI" id="CHEBI:64721"/>
        <dbReference type="ChEBI" id="CHEBI:64722"/>
        <dbReference type="EC" id="3.5.1.122"/>
    </reaction>
</comment>
<dbReference type="Proteomes" id="UP000077671">
    <property type="component" value="Unassembled WGS sequence"/>
</dbReference>
<reference evidence="10" key="3">
    <citation type="submission" date="2020-10" db="EMBL/GenBank/DDBJ databases">
        <authorList>
            <person name="Sedaghatjoo S."/>
        </authorList>
    </citation>
    <scope>NUCLEOTIDE SEQUENCE</scope>
    <source>
        <strain evidence="10">AZH3</strain>
    </source>
</reference>
<dbReference type="GO" id="GO:0005829">
    <property type="term" value="C:cytosol"/>
    <property type="evidence" value="ECO:0007669"/>
    <property type="project" value="TreeGrafter"/>
</dbReference>
<feature type="compositionally biased region" description="Low complexity" evidence="8">
    <location>
        <begin position="1033"/>
        <end position="1048"/>
    </location>
</feature>
<comment type="caution">
    <text evidence="11">The sequence shown here is derived from an EMBL/GenBank/DDBJ whole genome shotgun (WGS) entry which is preliminary data.</text>
</comment>
<feature type="compositionally biased region" description="Polar residues" evidence="8">
    <location>
        <begin position="924"/>
        <end position="944"/>
    </location>
</feature>
<accession>A0A177U8H2</accession>
<feature type="compositionally biased region" description="Gly residues" evidence="8">
    <location>
        <begin position="1049"/>
        <end position="1063"/>
    </location>
</feature>
<feature type="region of interest" description="Disordered" evidence="8">
    <location>
        <begin position="1147"/>
        <end position="1193"/>
    </location>
</feature>
<dbReference type="AlphaFoldDB" id="A0A177U8H2"/>
<keyword evidence="5" id="KW-0378">Hydrolase</keyword>
<dbReference type="EMBL" id="CAJHJG010000260">
    <property type="protein sequence ID" value="CAD6900006.1"/>
    <property type="molecule type" value="Genomic_DNA"/>
</dbReference>
<feature type="compositionally biased region" description="Low complexity" evidence="8">
    <location>
        <begin position="1094"/>
        <end position="1109"/>
    </location>
</feature>
<feature type="region of interest" description="Disordered" evidence="8">
    <location>
        <begin position="963"/>
        <end position="1069"/>
    </location>
</feature>
<reference evidence="11" key="1">
    <citation type="submission" date="2016-04" db="EMBL/GenBank/DDBJ databases">
        <authorList>
            <person name="Nguyen H.D."/>
            <person name="Kesanakurti P."/>
            <person name="Cullis J."/>
            <person name="Levesque C.A."/>
            <person name="Hambleton S."/>
        </authorList>
    </citation>
    <scope>NUCLEOTIDE SEQUENCE</scope>
    <source>
        <strain evidence="11">DAOMC 238032</strain>
    </source>
</reference>
<dbReference type="EMBL" id="LWDD02001013">
    <property type="protein sequence ID" value="KAE8253500.1"/>
    <property type="molecule type" value="Genomic_DNA"/>
</dbReference>
<feature type="compositionally biased region" description="Polar residues" evidence="8">
    <location>
        <begin position="369"/>
        <end position="388"/>
    </location>
</feature>
<feature type="compositionally biased region" description="Low complexity" evidence="8">
    <location>
        <begin position="455"/>
        <end position="474"/>
    </location>
</feature>
<evidence type="ECO:0000256" key="2">
    <source>
        <dbReference type="ARBA" id="ARBA00011245"/>
    </source>
</evidence>
<feature type="compositionally biased region" description="Low complexity" evidence="8">
    <location>
        <begin position="1147"/>
        <end position="1167"/>
    </location>
</feature>
<feature type="domain" description="Protein N-terminal glutamine amidohydrolase alpha beta roll" evidence="9">
    <location>
        <begin position="493"/>
        <end position="657"/>
    </location>
</feature>